<dbReference type="Pfam" id="PF01569">
    <property type="entry name" value="PAP2"/>
    <property type="match status" value="1"/>
</dbReference>
<feature type="transmembrane region" description="Helical" evidence="1">
    <location>
        <begin position="21"/>
        <end position="42"/>
    </location>
</feature>
<feature type="transmembrane region" description="Helical" evidence="1">
    <location>
        <begin position="256"/>
        <end position="274"/>
    </location>
</feature>
<evidence type="ECO:0000259" key="2">
    <source>
        <dbReference type="SMART" id="SM00014"/>
    </source>
</evidence>
<dbReference type="PANTHER" id="PTHR14969">
    <property type="entry name" value="SPHINGOSINE-1-PHOSPHATE PHOSPHOHYDROLASE"/>
    <property type="match status" value="1"/>
</dbReference>
<dbReference type="PANTHER" id="PTHR14969:SF13">
    <property type="entry name" value="AT30094P"/>
    <property type="match status" value="1"/>
</dbReference>
<dbReference type="AlphaFoldDB" id="F2JJ01"/>
<dbReference type="EMBL" id="CP002582">
    <property type="protein sequence ID" value="ADZ83160.1"/>
    <property type="molecule type" value="Genomic_DNA"/>
</dbReference>
<proteinExistence type="predicted"/>
<feature type="transmembrane region" description="Helical" evidence="1">
    <location>
        <begin position="146"/>
        <end position="164"/>
    </location>
</feature>
<name>F2JJ01_CELLD</name>
<evidence type="ECO:0000313" key="3">
    <source>
        <dbReference type="EMBL" id="ADZ83160.1"/>
    </source>
</evidence>
<keyword evidence="4" id="KW-1185">Reference proteome</keyword>
<feature type="transmembrane region" description="Helical" evidence="1">
    <location>
        <begin position="171"/>
        <end position="188"/>
    </location>
</feature>
<dbReference type="Proteomes" id="UP000008467">
    <property type="component" value="Chromosome"/>
</dbReference>
<dbReference type="InterPro" id="IPR000326">
    <property type="entry name" value="PAP2/HPO"/>
</dbReference>
<dbReference type="RefSeq" id="WP_013656458.1">
    <property type="nucleotide sequence ID" value="NC_015275.1"/>
</dbReference>
<gene>
    <name evidence="3" type="ordered locus">Clole_1434</name>
</gene>
<feature type="domain" description="Phosphatidic acid phosphatase type 2/haloperoxidase" evidence="2">
    <location>
        <begin position="49"/>
        <end position="161"/>
    </location>
</feature>
<dbReference type="eggNOG" id="COG0671">
    <property type="taxonomic scope" value="Bacteria"/>
</dbReference>
<dbReference type="HOGENOM" id="CLU_068892_1_1_9"/>
<dbReference type="SUPFAM" id="SSF48317">
    <property type="entry name" value="Acid phosphatase/Vanadium-dependent haloperoxidase"/>
    <property type="match status" value="1"/>
</dbReference>
<organism evidence="3 4">
    <name type="scientific">Cellulosilyticum lentocellum (strain ATCC 49066 / DSM 5427 / NCIMB 11756 / RHM5)</name>
    <name type="common">Clostridium lentocellum</name>
    <dbReference type="NCBI Taxonomy" id="642492"/>
    <lineage>
        <taxon>Bacteria</taxon>
        <taxon>Bacillati</taxon>
        <taxon>Bacillota</taxon>
        <taxon>Clostridia</taxon>
        <taxon>Lachnospirales</taxon>
        <taxon>Cellulosilyticaceae</taxon>
        <taxon>Cellulosilyticum</taxon>
    </lineage>
</organism>
<dbReference type="KEGG" id="cle:Clole_1434"/>
<protein>
    <submittedName>
        <fullName evidence="3">Phosphoesterase PA-phosphatase related protein</fullName>
    </submittedName>
</protein>
<dbReference type="Gene3D" id="1.20.144.10">
    <property type="entry name" value="Phosphatidic acid phosphatase type 2/haloperoxidase"/>
    <property type="match status" value="1"/>
</dbReference>
<feature type="transmembrane region" description="Helical" evidence="1">
    <location>
        <begin position="120"/>
        <end position="140"/>
    </location>
</feature>
<sequence>MEIQIKILQFFEQIRTETLTLLMTTITIMAESLFIVAILAGLYWCVDKIKSKRLAWFVLFNFVGNGMIKNLIQMPRPFDLGVVKPIRAETATSFSFPSGHTQTATSFWSGAMLVLRTKGMYVMGSCIILLTALSRVYLGVHWPMDVLGGIFFGVIFTLLANKLLGDKGEIRPAHVIGVSIVVLLVMIFKVDADLYKGAAALWGMTCGAYIEQKYIQFEAVQNWRIQLKKILIGFGGLVLIYLILSKVLPAVKIVKMIKYALLLLWITAGAPFIFKKLK</sequence>
<keyword evidence="1" id="KW-0472">Membrane</keyword>
<keyword evidence="1" id="KW-1133">Transmembrane helix</keyword>
<accession>F2JJ01</accession>
<keyword evidence="1" id="KW-0812">Transmembrane</keyword>
<reference evidence="3 4" key="1">
    <citation type="journal article" date="2011" name="J. Bacteriol.">
        <title>Complete genome sequence of the cellulose-degrading bacterium Cellulosilyticum lentocellum.</title>
        <authorList>
            <consortium name="US DOE Joint Genome Institute"/>
            <person name="Miller D.A."/>
            <person name="Suen G."/>
            <person name="Bruce D."/>
            <person name="Copeland A."/>
            <person name="Cheng J.F."/>
            <person name="Detter C."/>
            <person name="Goodwin L.A."/>
            <person name="Han C.S."/>
            <person name="Hauser L.J."/>
            <person name="Land M.L."/>
            <person name="Lapidus A."/>
            <person name="Lucas S."/>
            <person name="Meincke L."/>
            <person name="Pitluck S."/>
            <person name="Tapia R."/>
            <person name="Teshima H."/>
            <person name="Woyke T."/>
            <person name="Fox B.G."/>
            <person name="Angert E.R."/>
            <person name="Currie C.R."/>
        </authorList>
    </citation>
    <scope>NUCLEOTIDE SEQUENCE [LARGE SCALE GENOMIC DNA]</scope>
    <source>
        <strain evidence="4">ATCC 49066 / DSM 5427 / NCIMB 11756 / RHM5</strain>
    </source>
</reference>
<feature type="transmembrane region" description="Helical" evidence="1">
    <location>
        <begin position="230"/>
        <end position="250"/>
    </location>
</feature>
<evidence type="ECO:0000313" key="4">
    <source>
        <dbReference type="Proteomes" id="UP000008467"/>
    </source>
</evidence>
<dbReference type="SMART" id="SM00014">
    <property type="entry name" value="acidPPc"/>
    <property type="match status" value="1"/>
</dbReference>
<feature type="transmembrane region" description="Helical" evidence="1">
    <location>
        <begin position="54"/>
        <end position="72"/>
    </location>
</feature>
<evidence type="ECO:0000256" key="1">
    <source>
        <dbReference type="SAM" id="Phobius"/>
    </source>
</evidence>
<dbReference type="STRING" id="642492.Clole_1434"/>
<dbReference type="InterPro" id="IPR036938">
    <property type="entry name" value="PAP2/HPO_sf"/>
</dbReference>